<feature type="compositionally biased region" description="Polar residues" evidence="1">
    <location>
        <begin position="1277"/>
        <end position="1287"/>
    </location>
</feature>
<protein>
    <recommendedName>
        <fullName evidence="4">Proteophosphoglycan ppg4</fullName>
    </recommendedName>
</protein>
<evidence type="ECO:0000313" key="3">
    <source>
        <dbReference type="Proteomes" id="UP001342314"/>
    </source>
</evidence>
<feature type="compositionally biased region" description="Basic and acidic residues" evidence="1">
    <location>
        <begin position="869"/>
        <end position="880"/>
    </location>
</feature>
<dbReference type="EMBL" id="BQKY01000010">
    <property type="protein sequence ID" value="GJN92034.1"/>
    <property type="molecule type" value="Genomic_DNA"/>
</dbReference>
<comment type="caution">
    <text evidence="2">The sequence shown here is derived from an EMBL/GenBank/DDBJ whole genome shotgun (WGS) entry which is preliminary data.</text>
</comment>
<organism evidence="2 3">
    <name type="scientific">Rhodotorula paludigena</name>
    <dbReference type="NCBI Taxonomy" id="86838"/>
    <lineage>
        <taxon>Eukaryota</taxon>
        <taxon>Fungi</taxon>
        <taxon>Dikarya</taxon>
        <taxon>Basidiomycota</taxon>
        <taxon>Pucciniomycotina</taxon>
        <taxon>Microbotryomycetes</taxon>
        <taxon>Sporidiobolales</taxon>
        <taxon>Sporidiobolaceae</taxon>
        <taxon>Rhodotorula</taxon>
    </lineage>
</organism>
<feature type="compositionally biased region" description="Acidic residues" evidence="1">
    <location>
        <begin position="1257"/>
        <end position="1268"/>
    </location>
</feature>
<feature type="compositionally biased region" description="Basic and acidic residues" evidence="1">
    <location>
        <begin position="1307"/>
        <end position="1322"/>
    </location>
</feature>
<evidence type="ECO:0000256" key="1">
    <source>
        <dbReference type="SAM" id="MobiDB-lite"/>
    </source>
</evidence>
<feature type="compositionally biased region" description="Polar residues" evidence="1">
    <location>
        <begin position="250"/>
        <end position="265"/>
    </location>
</feature>
<feature type="compositionally biased region" description="Basic and acidic residues" evidence="1">
    <location>
        <begin position="940"/>
        <end position="956"/>
    </location>
</feature>
<gene>
    <name evidence="2" type="ORF">Rhopal_005062-T1</name>
</gene>
<dbReference type="Proteomes" id="UP001342314">
    <property type="component" value="Unassembled WGS sequence"/>
</dbReference>
<feature type="region of interest" description="Disordered" evidence="1">
    <location>
        <begin position="148"/>
        <end position="169"/>
    </location>
</feature>
<feature type="region of interest" description="Disordered" evidence="1">
    <location>
        <begin position="1041"/>
        <end position="1241"/>
    </location>
</feature>
<feature type="compositionally biased region" description="Pro residues" evidence="1">
    <location>
        <begin position="355"/>
        <end position="364"/>
    </location>
</feature>
<name>A0AAV5GNK0_9BASI</name>
<feature type="compositionally biased region" description="Low complexity" evidence="1">
    <location>
        <begin position="800"/>
        <end position="809"/>
    </location>
</feature>
<feature type="compositionally biased region" description="Basic and acidic residues" evidence="1">
    <location>
        <begin position="1088"/>
        <end position="1107"/>
    </location>
</feature>
<feature type="region of interest" description="Disordered" evidence="1">
    <location>
        <begin position="842"/>
        <end position="892"/>
    </location>
</feature>
<feature type="compositionally biased region" description="Low complexity" evidence="1">
    <location>
        <begin position="1202"/>
        <end position="1217"/>
    </location>
</feature>
<feature type="compositionally biased region" description="Low complexity" evidence="1">
    <location>
        <begin position="463"/>
        <end position="477"/>
    </location>
</feature>
<feature type="compositionally biased region" description="Low complexity" evidence="1">
    <location>
        <begin position="847"/>
        <end position="868"/>
    </location>
</feature>
<sequence>MNRFRRKSESRRRSTKSKDEPSPVRSNSGGASADFEAGRRPSFLPEPDIRGSLILPHLERRFSLLRGEDGQLVDFETMQSHVNTQRQTGFMTASEADAMLAQYRLQSAFELGQAGLKKPAKRERIDWRTLDEDRASTNGYESLRASLMTTNDDHTRSSVGTSANNSLLSPVNTASTSFSPFLPSPAASVASAPSSPAVPAPSPPIAASMSRESSTSGSSATRYPYQFRRNPNSLFGGRTHDARDLKMMKSGSSTSIASLARSTRSGRVEGEDGEVQGETANAPGALAGEAASGVGFPPSPDPPGPAGGEGARMSEGMAAAAVASDEDEPVEPVEGQSEDLRLDLDFGPTFAATESPPPLSPSNEPPRSVAGPGDFTTDDLPSPAVSDTEPVDPFYRRMNTPSPPAPVVFEASTAGGAGQDASLQDERDVSLPTDSPTIGLSSGLPPSSSFSSGLDRVTAGEALSSGLPTSPPLESLPTAIVPGPFHAPPPITNQHDTLSSLPAAPARADSSSTERPRTAETLDAPSAEDESEIEEGASTLLHVMLGEQDVSAVERPPFDLSLGDVGVDELPEGRLQYEEMDEGLREGEEEAHPVQRRPASAIPAFLRERDSTFTLASIGSSFHEAADELQSDEDILPDNMSIPTSFASSGHAYLSATSRPHSLATATPSDASPVLDALPAHLRPTSLPLGRQASSDLHQVLEGVEESAASGDAPDSSDLILQDLLLIQEKLVQSAARRAARLGSSAGSDVLASPSSFAGSDGAASTSSPPFAESLSSPIGTTSPLRIRKKVPPLYPDAPPSTSTQSSPQRRQDPVEGTVAASDLGGALAGLGLMSLTLPDVAPPLASSSQRQSRRISTGTGRRTSMGKRTSEARRTRIEDGGAELGSGFEERDSMLYDEPDWVDIALRNLRGDASDAFEFSSLVGSPDTGGSGSWEDAEEHLREDSLAPESLRTESPRTGLAHSPAPPDDDDLAKQSSEMQDLPSTSSATLSPALGEAAPIDTESFLRVPRNMPLRDPSTTTSMLIRDVRNQATLATIALKKQNPASPPAKSLSKSRSIRKGSISSPQLVSGPVNIPAVPIEQPVDPARFRVDRSKTRSKRKDEGGKSDSIGLRFKTLLKKPRARDQVGHLNGDEVTPFRSSVEKPESRARISAVPVTPPNQSAPRFESPSSQMTQSTETASTPRQARSPAYRPGSSLATLGEANEASSTASGASGSPRPLAGPSTLAVPASPSLGSIASRKSSEYAGSFIDFYAEGGDDEDDDDEAMDPAAHAYQQFDTPQLSQGRRPSLAPSVDEQLALQQEQELTARLRPVSEFEEHPEYGNAFRGAASPMPSPLPSPLPRPGQGDEVVWQVLDDLRAKRMSALSKDSSVRFSSGESSLAIDENTAAELSPEIAGMLRHRNRQRSSAGSSMPSEWDGRYPSIYFREEQALIQLGEQGGVAPEAEGRFLVRSKEAQPAVPPLPPRFMQRSASNGI</sequence>
<feature type="compositionally biased region" description="Low complexity" evidence="1">
    <location>
        <begin position="1297"/>
        <end position="1306"/>
    </location>
</feature>
<feature type="compositionally biased region" description="Polar residues" evidence="1">
    <location>
        <begin position="157"/>
        <end position="169"/>
    </location>
</feature>
<feature type="region of interest" description="Disordered" evidence="1">
    <location>
        <begin position="183"/>
        <end position="534"/>
    </location>
</feature>
<feature type="region of interest" description="Disordered" evidence="1">
    <location>
        <begin position="1456"/>
        <end position="1477"/>
    </location>
</feature>
<feature type="compositionally biased region" description="Basic residues" evidence="1">
    <location>
        <begin position="1"/>
        <end position="15"/>
    </location>
</feature>
<feature type="region of interest" description="Disordered" evidence="1">
    <location>
        <begin position="1"/>
        <end position="49"/>
    </location>
</feature>
<keyword evidence="3" id="KW-1185">Reference proteome</keyword>
<proteinExistence type="predicted"/>
<feature type="region of interest" description="Disordered" evidence="1">
    <location>
        <begin position="921"/>
        <end position="997"/>
    </location>
</feature>
<feature type="compositionally biased region" description="Polar residues" evidence="1">
    <location>
        <begin position="1160"/>
        <end position="1186"/>
    </location>
</feature>
<feature type="compositionally biased region" description="Low complexity" evidence="1">
    <location>
        <begin position="280"/>
        <end position="296"/>
    </location>
</feature>
<reference evidence="2 3" key="1">
    <citation type="submission" date="2021-12" db="EMBL/GenBank/DDBJ databases">
        <title>High titer production of polyol ester of fatty acids by Rhodotorula paludigena BS15 towards product separation-free biomass refinery.</title>
        <authorList>
            <person name="Mano J."/>
            <person name="Ono H."/>
            <person name="Tanaka T."/>
            <person name="Naito K."/>
            <person name="Sushida H."/>
            <person name="Ike M."/>
            <person name="Tokuyasu K."/>
            <person name="Kitaoka M."/>
        </authorList>
    </citation>
    <scope>NUCLEOTIDE SEQUENCE [LARGE SCALE GENOMIC DNA]</scope>
    <source>
        <strain evidence="2 3">BS15</strain>
    </source>
</reference>
<feature type="compositionally biased region" description="Polar residues" evidence="1">
    <location>
        <begin position="753"/>
        <end position="784"/>
    </location>
</feature>
<accession>A0AAV5GNK0</accession>
<feature type="compositionally biased region" description="Low complexity" evidence="1">
    <location>
        <begin position="205"/>
        <end position="220"/>
    </location>
</feature>
<feature type="compositionally biased region" description="Polar residues" evidence="1">
    <location>
        <begin position="975"/>
        <end position="991"/>
    </location>
</feature>
<evidence type="ECO:0008006" key="4">
    <source>
        <dbReference type="Google" id="ProtNLM"/>
    </source>
</evidence>
<feature type="compositionally biased region" description="Low complexity" evidence="1">
    <location>
        <begin position="183"/>
        <end position="195"/>
    </location>
</feature>
<feature type="compositionally biased region" description="Pro residues" evidence="1">
    <location>
        <begin position="1334"/>
        <end position="1344"/>
    </location>
</feature>
<feature type="region of interest" description="Disordered" evidence="1">
    <location>
        <begin position="1253"/>
        <end position="1349"/>
    </location>
</feature>
<evidence type="ECO:0000313" key="2">
    <source>
        <dbReference type="EMBL" id="GJN92034.1"/>
    </source>
</evidence>
<feature type="region of interest" description="Disordered" evidence="1">
    <location>
        <begin position="743"/>
        <end position="817"/>
    </location>
</feature>
<feature type="compositionally biased region" description="Basic and acidic residues" evidence="1">
    <location>
        <begin position="238"/>
        <end position="247"/>
    </location>
</feature>
<feature type="compositionally biased region" description="Low complexity" evidence="1">
    <location>
        <begin position="435"/>
        <end position="454"/>
    </location>
</feature>
<feature type="compositionally biased region" description="Low complexity" evidence="1">
    <location>
        <begin position="1049"/>
        <end position="1066"/>
    </location>
</feature>